<dbReference type="AlphaFoldDB" id="B3S1H3"/>
<evidence type="ECO:0000313" key="8">
    <source>
        <dbReference type="Proteomes" id="UP000009022"/>
    </source>
</evidence>
<dbReference type="Pfam" id="PF01398">
    <property type="entry name" value="JAB"/>
    <property type="match status" value="1"/>
</dbReference>
<dbReference type="GO" id="GO:0006413">
    <property type="term" value="P:translational initiation"/>
    <property type="evidence" value="ECO:0000318"/>
    <property type="project" value="GO_Central"/>
</dbReference>
<feature type="compositionally biased region" description="Basic and acidic residues" evidence="5">
    <location>
        <begin position="255"/>
        <end position="270"/>
    </location>
</feature>
<dbReference type="HOGENOM" id="CLU_044094_0_0_1"/>
<dbReference type="InterPro" id="IPR000555">
    <property type="entry name" value="JAMM/MPN+_dom"/>
</dbReference>
<dbReference type="Pfam" id="PF19445">
    <property type="entry name" value="eIF3h_C"/>
    <property type="match status" value="1"/>
</dbReference>
<keyword evidence="2 4" id="KW-0396">Initiation factor</keyword>
<dbReference type="Gene3D" id="3.40.140.10">
    <property type="entry name" value="Cytidine Deaminase, domain 2"/>
    <property type="match status" value="1"/>
</dbReference>
<reference evidence="7 8" key="1">
    <citation type="journal article" date="2008" name="Nature">
        <title>The Trichoplax genome and the nature of placozoans.</title>
        <authorList>
            <person name="Srivastava M."/>
            <person name="Begovic E."/>
            <person name="Chapman J."/>
            <person name="Putnam N.H."/>
            <person name="Hellsten U."/>
            <person name="Kawashima T."/>
            <person name="Kuo A."/>
            <person name="Mitros T."/>
            <person name="Salamov A."/>
            <person name="Carpenter M.L."/>
            <person name="Signorovitch A.Y."/>
            <person name="Moreno M.A."/>
            <person name="Kamm K."/>
            <person name="Grimwood J."/>
            <person name="Schmutz J."/>
            <person name="Shapiro H."/>
            <person name="Grigoriev I.V."/>
            <person name="Buss L.W."/>
            <person name="Schierwater B."/>
            <person name="Dellaporta S.L."/>
            <person name="Rokhsar D.S."/>
        </authorList>
    </citation>
    <scope>NUCLEOTIDE SEQUENCE [LARGE SCALE GENOMIC DNA]</scope>
    <source>
        <strain evidence="7 8">Grell-BS-1999</strain>
    </source>
</reference>
<dbReference type="CDD" id="cd08065">
    <property type="entry name" value="MPN_eIF3h"/>
    <property type="match status" value="1"/>
</dbReference>
<evidence type="ECO:0000256" key="5">
    <source>
        <dbReference type="SAM" id="MobiDB-lite"/>
    </source>
</evidence>
<dbReference type="KEGG" id="tad:TRIADDRAFT_37963"/>
<organism evidence="7 8">
    <name type="scientific">Trichoplax adhaerens</name>
    <name type="common">Trichoplax reptans</name>
    <dbReference type="NCBI Taxonomy" id="10228"/>
    <lineage>
        <taxon>Eukaryota</taxon>
        <taxon>Metazoa</taxon>
        <taxon>Placozoa</taxon>
        <taxon>Uniplacotomia</taxon>
        <taxon>Trichoplacea</taxon>
        <taxon>Trichoplacidae</taxon>
        <taxon>Trichoplax</taxon>
    </lineage>
</organism>
<dbReference type="OMA" id="WYQSTYF"/>
<keyword evidence="1 4" id="KW-0963">Cytoplasm</keyword>
<comment type="function">
    <text evidence="4">Component of the eukaryotic translation initiation factor 3 (eIF-3) complex, which is involved in protein synthesis of a specialized repertoire of mRNAs and, together with other initiation factors, stimulates binding of mRNA and methionyl-tRNAi to the 40S ribosome. The eIF-3 complex specifically targets and initiates translation of a subset of mRNAs involved in cell proliferation.</text>
</comment>
<dbReference type="InterPro" id="IPR050242">
    <property type="entry name" value="JAMM_MPN+_peptidase_M67A"/>
</dbReference>
<dbReference type="InterPro" id="IPR045810">
    <property type="entry name" value="eIF3h_C"/>
</dbReference>
<dbReference type="GO" id="GO:0005852">
    <property type="term" value="C:eukaryotic translation initiation factor 3 complex"/>
    <property type="evidence" value="ECO:0000318"/>
    <property type="project" value="GO_Central"/>
</dbReference>
<evidence type="ECO:0000256" key="2">
    <source>
        <dbReference type="ARBA" id="ARBA00022540"/>
    </source>
</evidence>
<evidence type="ECO:0000256" key="4">
    <source>
        <dbReference type="HAMAP-Rule" id="MF_03007"/>
    </source>
</evidence>
<comment type="similarity">
    <text evidence="4">Belongs to the eIF-3 subunit H family.</text>
</comment>
<evidence type="ECO:0000256" key="3">
    <source>
        <dbReference type="ARBA" id="ARBA00022917"/>
    </source>
</evidence>
<dbReference type="InterPro" id="IPR037518">
    <property type="entry name" value="MPN"/>
</dbReference>
<evidence type="ECO:0000259" key="6">
    <source>
        <dbReference type="PROSITE" id="PS50249"/>
    </source>
</evidence>
<keyword evidence="8" id="KW-1185">Reference proteome</keyword>
<dbReference type="GO" id="GO:0033290">
    <property type="term" value="C:eukaryotic 48S preinitiation complex"/>
    <property type="evidence" value="ECO:0007669"/>
    <property type="project" value="UniProtKB-UniRule"/>
</dbReference>
<name>B3S1H3_TRIAD</name>
<dbReference type="SMART" id="SM00232">
    <property type="entry name" value="JAB_MPN"/>
    <property type="match status" value="1"/>
</dbReference>
<comment type="subcellular location">
    <subcellularLocation>
        <location evidence="4">Cytoplasm</location>
    </subcellularLocation>
</comment>
<dbReference type="HAMAP" id="MF_03007">
    <property type="entry name" value="eIF3h"/>
    <property type="match status" value="1"/>
</dbReference>
<dbReference type="InterPro" id="IPR027524">
    <property type="entry name" value="eIF3h"/>
</dbReference>
<dbReference type="FunFam" id="3.40.140.10:FF:000175">
    <property type="entry name" value="Eukaryotic translation initiation factor 3 subunit H"/>
    <property type="match status" value="1"/>
</dbReference>
<sequence length="318" mass="36281">MSRAEIDVPIKKVSIDGQVILQIIRHCQSERDSTDLAQGVLLGMLVDNCTEVTYCFPFPEFTEADTDNDIEMYQLDMMKYLRSINMDHMQVGWYRASPFDLNVIKDMLDSQYTYQKQIHESVGLLFDPIKAAQGNLSMKAYRLSSKVMEMYGQGSTEFTVNSILAAGLSYENIFEEIPVEIRNSSLCNVYLAQLKLNHSSAPTSYLTLGTDSHLEKSLRLLSESLDELHQEAGKLSVYHKTLRMHHQKQQSLLKKRGDNAKARDDDDSKQNRPPPAPYRLDNLLVANQTNKFCQELNQYVSQSFSKLFLAEALENNES</sequence>
<comment type="subunit">
    <text evidence="4">Component of the eukaryotic translation initiation factor 3 (eIF-3) complex.</text>
</comment>
<dbReference type="GO" id="GO:0003743">
    <property type="term" value="F:translation initiation factor activity"/>
    <property type="evidence" value="ECO:0007669"/>
    <property type="project" value="UniProtKB-UniRule"/>
</dbReference>
<gene>
    <name evidence="7" type="ORF">TRIADDRAFT_37963</name>
</gene>
<dbReference type="GO" id="GO:0001732">
    <property type="term" value="P:formation of cytoplasmic translation initiation complex"/>
    <property type="evidence" value="ECO:0007669"/>
    <property type="project" value="UniProtKB-UniRule"/>
</dbReference>
<dbReference type="Proteomes" id="UP000009022">
    <property type="component" value="Unassembled WGS sequence"/>
</dbReference>
<dbReference type="eggNOG" id="KOG1560">
    <property type="taxonomic scope" value="Eukaryota"/>
</dbReference>
<dbReference type="GO" id="GO:0008237">
    <property type="term" value="F:metallopeptidase activity"/>
    <property type="evidence" value="ECO:0000318"/>
    <property type="project" value="GO_Central"/>
</dbReference>
<dbReference type="PROSITE" id="PS50249">
    <property type="entry name" value="MPN"/>
    <property type="match status" value="1"/>
</dbReference>
<dbReference type="GO" id="GO:0016282">
    <property type="term" value="C:eukaryotic 43S preinitiation complex"/>
    <property type="evidence" value="ECO:0000318"/>
    <property type="project" value="GO_Central"/>
</dbReference>
<evidence type="ECO:0000313" key="7">
    <source>
        <dbReference type="EMBL" id="EDV23225.1"/>
    </source>
</evidence>
<feature type="region of interest" description="Disordered" evidence="5">
    <location>
        <begin position="248"/>
        <end position="279"/>
    </location>
</feature>
<dbReference type="FunCoup" id="B3S1H3">
    <property type="interactions" value="2379"/>
</dbReference>
<dbReference type="GeneID" id="6755667"/>
<dbReference type="STRING" id="10228.B3S1H3"/>
<dbReference type="InParanoid" id="B3S1H3"/>
<protein>
    <recommendedName>
        <fullName evidence="4">Eukaryotic translation initiation factor 3 subunit H</fullName>
        <shortName evidence="4">eIF3h</shortName>
    </recommendedName>
</protein>
<accession>B3S1H3</accession>
<proteinExistence type="inferred from homology"/>
<dbReference type="PANTHER" id="PTHR10410">
    <property type="entry name" value="EUKARYOTIC TRANSLATION INITIATION FACTOR 3 -RELATED"/>
    <property type="match status" value="1"/>
</dbReference>
<dbReference type="PhylomeDB" id="B3S1H3"/>
<feature type="domain" description="MPN" evidence="6">
    <location>
        <begin position="13"/>
        <end position="147"/>
    </location>
</feature>
<dbReference type="OrthoDB" id="10265695at2759"/>
<dbReference type="RefSeq" id="XP_002114135.1">
    <property type="nucleotide sequence ID" value="XM_002114099.1"/>
</dbReference>
<dbReference type="CTD" id="6755667"/>
<keyword evidence="3 4" id="KW-0648">Protein biosynthesis</keyword>
<evidence type="ECO:0000256" key="1">
    <source>
        <dbReference type="ARBA" id="ARBA00022490"/>
    </source>
</evidence>
<dbReference type="EMBL" id="DS985247">
    <property type="protein sequence ID" value="EDV23225.1"/>
    <property type="molecule type" value="Genomic_DNA"/>
</dbReference>